<evidence type="ECO:0000256" key="7">
    <source>
        <dbReference type="ARBA" id="ARBA00022786"/>
    </source>
</evidence>
<keyword evidence="9 10" id="KW-0472">Membrane</keyword>
<organism evidence="13 14">
    <name type="scientific">Monosiga brevicollis</name>
    <name type="common">Choanoflagellate</name>
    <dbReference type="NCBI Taxonomy" id="81824"/>
    <lineage>
        <taxon>Eukaryota</taxon>
        <taxon>Choanoflagellata</taxon>
        <taxon>Craspedida</taxon>
        <taxon>Salpingoecidae</taxon>
        <taxon>Monosiga</taxon>
    </lineage>
</organism>
<feature type="chain" id="PRO_5002742429" description="RING-type E3 ubiquitin transferase" evidence="11">
    <location>
        <begin position="19"/>
        <end position="587"/>
    </location>
</feature>
<feature type="domain" description="E3 ubiquitin-protein ligase MARCHF6-like C-terminal" evidence="12">
    <location>
        <begin position="401"/>
        <end position="565"/>
    </location>
</feature>
<name>A9UTM4_MONBE</name>
<dbReference type="InterPro" id="IPR056521">
    <property type="entry name" value="MARCHF6-like_C"/>
</dbReference>
<dbReference type="EMBL" id="CH991545">
    <property type="protein sequence ID" value="EDQ91271.1"/>
    <property type="molecule type" value="Genomic_DNA"/>
</dbReference>
<comment type="subcellular location">
    <subcellularLocation>
        <location evidence="2">Membrane</location>
        <topology evidence="2">Multi-pass membrane protein</topology>
    </subcellularLocation>
</comment>
<gene>
    <name evidence="13" type="ORF">MONBRDRAFT_23510</name>
</gene>
<dbReference type="GO" id="GO:0016020">
    <property type="term" value="C:membrane"/>
    <property type="evidence" value="ECO:0007669"/>
    <property type="project" value="UniProtKB-SubCell"/>
</dbReference>
<feature type="transmembrane region" description="Helical" evidence="10">
    <location>
        <begin position="479"/>
        <end position="497"/>
    </location>
</feature>
<keyword evidence="11" id="KW-0732">Signal</keyword>
<accession>A9UTM4</accession>
<dbReference type="eggNOG" id="KOG1609">
    <property type="taxonomic scope" value="Eukaryota"/>
</dbReference>
<evidence type="ECO:0000313" key="13">
    <source>
        <dbReference type="EMBL" id="EDQ91271.1"/>
    </source>
</evidence>
<dbReference type="RefSeq" id="XP_001743693.1">
    <property type="nucleotide sequence ID" value="XM_001743641.1"/>
</dbReference>
<sequence length="587" mass="64993">MAAQLLLLGMALWRAGLRFNFWSRHHHCIIAGLYCYSQLTHSRCEDAEENNWEWERAEEEEDDEPVRLRPEALQVPAANANDGAGDNVNADPNDAIENPDDAMRLILRKGTLWFFRDPYDPAFHPIKYIVKTPLVAYLVRFLVVLVLMNTIAYFIFHLGSRMASWLLPSTLPWNLLIRHPLEFVLANMTIPLVWVRTLTSVFLLAFVPGYRCHWVGLYDYMLPPPTEPVGPDAAVDNGVENDEQEGADGDERRFIAAGGAAAVPQNDVLPDVEAEVDHSQNGEAGEDQDRPLARDIPLFYPRLTVLVFMGLVTLSLLAAIFFVLPALAGRPLLKLCGATVVHEYFTLGVSLLVLYGAGFLGKLCVTQARQERLRVILTKFARAVLLALKIVVPQLSIFCLTNAILQLAIFSTLTFGILPIIMGVSLELAIFVPISLVDHTTPMISLWQSWALGVMALNCILRLLTDGPALRIKIEIDRQWQAGLAGFSLTAACAVVLPLIGSLLFFLLSPIPIVFGILPALLPLNDRQIWYGFYYLYPTMVCAAVAALVAQAVQRKLAGVSKIVRDDQYLIGTRLLNAPTGSTDGAN</sequence>
<dbReference type="EC" id="2.3.2.27" evidence="4"/>
<keyword evidence="5" id="KW-0808">Transferase</keyword>
<dbReference type="GeneID" id="5888991"/>
<feature type="transmembrane region" description="Helical" evidence="10">
    <location>
        <begin position="134"/>
        <end position="156"/>
    </location>
</feature>
<dbReference type="Proteomes" id="UP000001357">
    <property type="component" value="Unassembled WGS sequence"/>
</dbReference>
<evidence type="ECO:0000256" key="5">
    <source>
        <dbReference type="ARBA" id="ARBA00022679"/>
    </source>
</evidence>
<evidence type="ECO:0000256" key="8">
    <source>
        <dbReference type="ARBA" id="ARBA00022989"/>
    </source>
</evidence>
<evidence type="ECO:0000256" key="2">
    <source>
        <dbReference type="ARBA" id="ARBA00004141"/>
    </source>
</evidence>
<feature type="transmembrane region" description="Helical" evidence="10">
    <location>
        <begin position="534"/>
        <end position="553"/>
    </location>
</feature>
<dbReference type="PANTHER" id="PTHR13145:SF0">
    <property type="entry name" value="E3 UBIQUITIN-PROTEIN LIGASE MARCHF6"/>
    <property type="match status" value="1"/>
</dbReference>
<feature type="transmembrane region" description="Helical" evidence="10">
    <location>
        <begin position="386"/>
        <end position="409"/>
    </location>
</feature>
<comment type="catalytic activity">
    <reaction evidence="1">
        <text>S-ubiquitinyl-[E2 ubiquitin-conjugating enzyme]-L-cysteine + [acceptor protein]-L-lysine = [E2 ubiquitin-conjugating enzyme]-L-cysteine + N(6)-ubiquitinyl-[acceptor protein]-L-lysine.</text>
        <dbReference type="EC" id="2.3.2.27"/>
    </reaction>
</comment>
<dbReference type="KEGG" id="mbr:MONBRDRAFT_23510"/>
<evidence type="ECO:0000256" key="4">
    <source>
        <dbReference type="ARBA" id="ARBA00012483"/>
    </source>
</evidence>
<feature type="signal peptide" evidence="11">
    <location>
        <begin position="1"/>
        <end position="18"/>
    </location>
</feature>
<dbReference type="GO" id="GO:0061630">
    <property type="term" value="F:ubiquitin protein ligase activity"/>
    <property type="evidence" value="ECO:0007669"/>
    <property type="project" value="UniProtKB-EC"/>
</dbReference>
<evidence type="ECO:0000313" key="14">
    <source>
        <dbReference type="Proteomes" id="UP000001357"/>
    </source>
</evidence>
<dbReference type="InParanoid" id="A9UTM4"/>
<evidence type="ECO:0000256" key="6">
    <source>
        <dbReference type="ARBA" id="ARBA00022692"/>
    </source>
</evidence>
<evidence type="ECO:0000256" key="10">
    <source>
        <dbReference type="SAM" id="Phobius"/>
    </source>
</evidence>
<evidence type="ECO:0000256" key="9">
    <source>
        <dbReference type="ARBA" id="ARBA00023136"/>
    </source>
</evidence>
<comment type="pathway">
    <text evidence="3">Protein modification; protein ubiquitination.</text>
</comment>
<dbReference type="AlphaFoldDB" id="A9UTM4"/>
<feature type="transmembrane region" description="Helical" evidence="10">
    <location>
        <begin position="344"/>
        <end position="365"/>
    </location>
</feature>
<feature type="transmembrane region" description="Helical" evidence="10">
    <location>
        <begin position="415"/>
        <end position="437"/>
    </location>
</feature>
<reference evidence="13 14" key="1">
    <citation type="journal article" date="2008" name="Nature">
        <title>The genome of the choanoflagellate Monosiga brevicollis and the origin of metazoans.</title>
        <authorList>
            <consortium name="JGI Sequencing"/>
            <person name="King N."/>
            <person name="Westbrook M.J."/>
            <person name="Young S.L."/>
            <person name="Kuo A."/>
            <person name="Abedin M."/>
            <person name="Chapman J."/>
            <person name="Fairclough S."/>
            <person name="Hellsten U."/>
            <person name="Isogai Y."/>
            <person name="Letunic I."/>
            <person name="Marr M."/>
            <person name="Pincus D."/>
            <person name="Putnam N."/>
            <person name="Rokas A."/>
            <person name="Wright K.J."/>
            <person name="Zuzow R."/>
            <person name="Dirks W."/>
            <person name="Good M."/>
            <person name="Goodstein D."/>
            <person name="Lemons D."/>
            <person name="Li W."/>
            <person name="Lyons J.B."/>
            <person name="Morris A."/>
            <person name="Nichols S."/>
            <person name="Richter D.J."/>
            <person name="Salamov A."/>
            <person name="Bork P."/>
            <person name="Lim W.A."/>
            <person name="Manning G."/>
            <person name="Miller W.T."/>
            <person name="McGinnis W."/>
            <person name="Shapiro H."/>
            <person name="Tjian R."/>
            <person name="Grigoriev I.V."/>
            <person name="Rokhsar D."/>
        </authorList>
    </citation>
    <scope>NUCLEOTIDE SEQUENCE [LARGE SCALE GENOMIC DNA]</scope>
    <source>
        <strain evidence="14">MX1 / ATCC 50154</strain>
    </source>
</reference>
<evidence type="ECO:0000256" key="11">
    <source>
        <dbReference type="SAM" id="SignalP"/>
    </source>
</evidence>
<keyword evidence="8 10" id="KW-1133">Transmembrane helix</keyword>
<protein>
    <recommendedName>
        <fullName evidence="4">RING-type E3 ubiquitin transferase</fullName>
        <ecNumber evidence="4">2.3.2.27</ecNumber>
    </recommendedName>
</protein>
<dbReference type="PANTHER" id="PTHR13145">
    <property type="entry name" value="SSM4 PROTEIN"/>
    <property type="match status" value="1"/>
</dbReference>
<evidence type="ECO:0000256" key="1">
    <source>
        <dbReference type="ARBA" id="ARBA00000900"/>
    </source>
</evidence>
<feature type="transmembrane region" description="Helical" evidence="10">
    <location>
        <begin position="303"/>
        <end position="324"/>
    </location>
</feature>
<keyword evidence="14" id="KW-1185">Reference proteome</keyword>
<keyword evidence="7" id="KW-0833">Ubl conjugation pathway</keyword>
<dbReference type="Pfam" id="PF23113">
    <property type="entry name" value="MARCHF6_C"/>
    <property type="match status" value="1"/>
</dbReference>
<evidence type="ECO:0000256" key="3">
    <source>
        <dbReference type="ARBA" id="ARBA00004906"/>
    </source>
</evidence>
<keyword evidence="6 10" id="KW-0812">Transmembrane</keyword>
<proteinExistence type="predicted"/>
<evidence type="ECO:0000259" key="12">
    <source>
        <dbReference type="Pfam" id="PF23113"/>
    </source>
</evidence>
<dbReference type="STRING" id="81824.A9UTM4"/>